<evidence type="ECO:0000313" key="2">
    <source>
        <dbReference type="EMBL" id="MBM1713376.1"/>
    </source>
</evidence>
<organism evidence="2 3">
    <name type="scientific">Sulfitobacter geojensis</name>
    <dbReference type="NCBI Taxonomy" id="1342299"/>
    <lineage>
        <taxon>Bacteria</taxon>
        <taxon>Pseudomonadati</taxon>
        <taxon>Pseudomonadota</taxon>
        <taxon>Alphaproteobacteria</taxon>
        <taxon>Rhodobacterales</taxon>
        <taxon>Roseobacteraceae</taxon>
        <taxon>Sulfitobacter</taxon>
    </lineage>
</organism>
<gene>
    <name evidence="2" type="ORF">JQV55_07385</name>
</gene>
<keyword evidence="1" id="KW-0812">Transmembrane</keyword>
<keyword evidence="3" id="KW-1185">Reference proteome</keyword>
<comment type="caution">
    <text evidence="2">The sequence shown here is derived from an EMBL/GenBank/DDBJ whole genome shotgun (WGS) entry which is preliminary data.</text>
</comment>
<name>A0AAE2VX49_9RHOB</name>
<evidence type="ECO:0000313" key="3">
    <source>
        <dbReference type="Proteomes" id="UP000732193"/>
    </source>
</evidence>
<dbReference type="RefSeq" id="WP_203241736.1">
    <property type="nucleotide sequence ID" value="NZ_JAFBRH010000001.1"/>
</dbReference>
<keyword evidence="1" id="KW-0472">Membrane</keyword>
<reference evidence="2 3" key="1">
    <citation type="submission" date="2021-01" db="EMBL/GenBank/DDBJ databases">
        <title>Diatom-associated Roseobacters Show Island Model of Population Structure.</title>
        <authorList>
            <person name="Qu L."/>
            <person name="Feng X."/>
            <person name="Chen Y."/>
            <person name="Li L."/>
            <person name="Wang X."/>
            <person name="Hu Z."/>
            <person name="Wang H."/>
            <person name="Luo H."/>
        </authorList>
    </citation>
    <scope>NUCLEOTIDE SEQUENCE [LARGE SCALE GENOMIC DNA]</scope>
    <source>
        <strain evidence="2 3">TR60-84</strain>
    </source>
</reference>
<dbReference type="Proteomes" id="UP000732193">
    <property type="component" value="Unassembled WGS sequence"/>
</dbReference>
<protein>
    <submittedName>
        <fullName evidence="2">Uncharacterized protein</fullName>
    </submittedName>
</protein>
<accession>A0AAE2VX49</accession>
<proteinExistence type="predicted"/>
<keyword evidence="1" id="KW-1133">Transmembrane helix</keyword>
<feature type="transmembrane region" description="Helical" evidence="1">
    <location>
        <begin position="38"/>
        <end position="56"/>
    </location>
</feature>
<dbReference type="AlphaFoldDB" id="A0AAE2VX49"/>
<evidence type="ECO:0000256" key="1">
    <source>
        <dbReference type="SAM" id="Phobius"/>
    </source>
</evidence>
<feature type="transmembrane region" description="Helical" evidence="1">
    <location>
        <begin position="105"/>
        <end position="127"/>
    </location>
</feature>
<sequence>MVKSRTSLLLVYVLFVCVVTVAMQGMRAVETEAGGIELMSAYAWFCALLLFVATYRKNAVTRYWYGAALLAALFARELDLDKAFFDSGILSLRHYSGAAPLWQKLVGATVVLGLLISGILLLVKGFGPFLQGIKAEERGQLLILAALCLTVFGKSLDGLARKLWGVGIEVSTKTIQIAQIAEESAELAASLCVMAAVRRLPLAARERS</sequence>
<dbReference type="EMBL" id="JAFBRM010000001">
    <property type="protein sequence ID" value="MBM1713376.1"/>
    <property type="molecule type" value="Genomic_DNA"/>
</dbReference>